<reference evidence="2 3" key="1">
    <citation type="journal article" date="2016" name="Environ. Microbiol.">
        <title>Effector profiles distinguish formae speciales of Fusarium oxysporum.</title>
        <authorList>
            <person name="van Dam P."/>
            <person name="Fokkens L."/>
            <person name="Schmidt S.M."/>
            <person name="Linmans J.H."/>
            <person name="Kistler H.C."/>
            <person name="Ma L.J."/>
            <person name="Rep M."/>
        </authorList>
    </citation>
    <scope>NUCLEOTIDE SEQUENCE [LARGE SCALE GENOMIC DNA]</scope>
    <source>
        <strain evidence="2 3">Forc016</strain>
    </source>
</reference>
<comment type="caution">
    <text evidence="2">The sequence shown here is derived from an EMBL/GenBank/DDBJ whole genome shotgun (WGS) entry which is preliminary data.</text>
</comment>
<dbReference type="Proteomes" id="UP000219602">
    <property type="component" value="Chromosome 4"/>
</dbReference>
<dbReference type="AlphaFoldDB" id="A0A2H3HFB0"/>
<accession>A0A2H3HFB0</accession>
<feature type="domain" description="DUF7791" evidence="1">
    <location>
        <begin position="3"/>
        <end position="137"/>
    </location>
</feature>
<proteinExistence type="predicted"/>
<evidence type="ECO:0000313" key="3">
    <source>
        <dbReference type="Proteomes" id="UP000219602"/>
    </source>
</evidence>
<dbReference type="Pfam" id="PF25053">
    <property type="entry name" value="DUF7791"/>
    <property type="match status" value="1"/>
</dbReference>
<reference evidence="2 3" key="2">
    <citation type="journal article" date="2017" name="Sci. Rep.">
        <title>A mobile pathogenicity chromosome in Fusarium oxysporum for infection of multiple cucurbit species.</title>
        <authorList>
            <person name="van Dam P."/>
            <person name="Fokkens L."/>
            <person name="Ayukawa Y."/>
            <person name="van der Gragt M."/>
            <person name="Ter Horst A."/>
            <person name="Brankovics B."/>
            <person name="Houterman P.M."/>
            <person name="Arie T."/>
            <person name="Rep M."/>
        </authorList>
    </citation>
    <scope>NUCLEOTIDE SEQUENCE [LARGE SCALE GENOMIC DNA]</scope>
    <source>
        <strain evidence="2 3">Forc016</strain>
    </source>
</reference>
<name>A0A2H3HFB0_FUSOX</name>
<protein>
    <recommendedName>
        <fullName evidence="1">DUF7791 domain-containing protein</fullName>
    </recommendedName>
</protein>
<dbReference type="EMBL" id="MABQ02000003">
    <property type="protein sequence ID" value="PCD41070.1"/>
    <property type="molecule type" value="Genomic_DNA"/>
</dbReference>
<evidence type="ECO:0000259" key="1">
    <source>
        <dbReference type="Pfam" id="PF25053"/>
    </source>
</evidence>
<organism evidence="2 3">
    <name type="scientific">Fusarium oxysporum f. sp. radicis-cucumerinum</name>
    <dbReference type="NCBI Taxonomy" id="327505"/>
    <lineage>
        <taxon>Eukaryota</taxon>
        <taxon>Fungi</taxon>
        <taxon>Dikarya</taxon>
        <taxon>Ascomycota</taxon>
        <taxon>Pezizomycotina</taxon>
        <taxon>Sordariomycetes</taxon>
        <taxon>Hypocreomycetidae</taxon>
        <taxon>Hypocreales</taxon>
        <taxon>Nectriaceae</taxon>
        <taxon>Fusarium</taxon>
        <taxon>Fusarium oxysporum species complex</taxon>
    </lineage>
</organism>
<sequence>MRMSLFLYSLLDDFNVNPEFASSIDHLKNAGLVGADQGHIERRLKRARRQLYRRCKGLVEIHTDTEDPLTSIIDQHNTGVSRSGSHLAVSISLAHRDIYEFLMRKNIEQERNARTQGFEMFGAICQTFAAEVASMMFLIDEPSEAWAHRWNLPVYLPELMDILRGIPQQVSVDQHLKALDNLAVLCSPSRPGPEYQPLLSLPDTSDRLAVPRYGYRYDSFSVCHLAALLGIQQYFRYDTPLMARDASTKDGSLVLVLTWTALMWMHSDFHTKNELGSAASYPAILRQILEQGCCPNQVVAAGDVETSLWTNFASLSVRFDKMLLPNAPGPEMAQVFLDFGADPNISFTVSADKWSYTLHVNSPPPTRPANIQVDRLPSARTGTRDKICNFVSGKGSATLRDAFVLLSPPNLQTLLALIDQRQRDEQ</sequence>
<evidence type="ECO:0000313" key="2">
    <source>
        <dbReference type="EMBL" id="PCD41070.1"/>
    </source>
</evidence>
<gene>
    <name evidence="2" type="ORF">AU210_003628</name>
</gene>
<dbReference type="InterPro" id="IPR056693">
    <property type="entry name" value="DUF7791"/>
</dbReference>